<keyword evidence="1" id="KW-0325">Glycoprotein</keyword>
<dbReference type="Pfam" id="PF26060">
    <property type="entry name" value="TGFBR3_N"/>
    <property type="match status" value="1"/>
</dbReference>
<evidence type="ECO:0000313" key="3">
    <source>
        <dbReference type="EMBL" id="KAH3800433.1"/>
    </source>
</evidence>
<feature type="domain" description="TGFBR3/Endoglin-like N-terminal" evidence="2">
    <location>
        <begin position="52"/>
        <end position="107"/>
    </location>
</feature>
<comment type="caution">
    <text evidence="3">The sequence shown here is derived from an EMBL/GenBank/DDBJ whole genome shotgun (WGS) entry which is preliminary data.</text>
</comment>
<dbReference type="InterPro" id="IPR058899">
    <property type="entry name" value="TGFBR3/Endoglin-like_N"/>
</dbReference>
<dbReference type="AlphaFoldDB" id="A0A9D4J9I5"/>
<evidence type="ECO:0000259" key="2">
    <source>
        <dbReference type="Pfam" id="PF26060"/>
    </source>
</evidence>
<organism evidence="3 4">
    <name type="scientific">Dreissena polymorpha</name>
    <name type="common">Zebra mussel</name>
    <name type="synonym">Mytilus polymorpha</name>
    <dbReference type="NCBI Taxonomy" id="45954"/>
    <lineage>
        <taxon>Eukaryota</taxon>
        <taxon>Metazoa</taxon>
        <taxon>Spiralia</taxon>
        <taxon>Lophotrochozoa</taxon>
        <taxon>Mollusca</taxon>
        <taxon>Bivalvia</taxon>
        <taxon>Autobranchia</taxon>
        <taxon>Heteroconchia</taxon>
        <taxon>Euheterodonta</taxon>
        <taxon>Imparidentia</taxon>
        <taxon>Neoheterodontei</taxon>
        <taxon>Myida</taxon>
        <taxon>Dreissenoidea</taxon>
        <taxon>Dreissenidae</taxon>
        <taxon>Dreissena</taxon>
    </lineage>
</organism>
<dbReference type="EMBL" id="JAIWYP010000007">
    <property type="protein sequence ID" value="KAH3800433.1"/>
    <property type="molecule type" value="Genomic_DNA"/>
</dbReference>
<dbReference type="Proteomes" id="UP000828390">
    <property type="component" value="Unassembled WGS sequence"/>
</dbReference>
<proteinExistence type="predicted"/>
<reference evidence="3" key="2">
    <citation type="submission" date="2020-11" db="EMBL/GenBank/DDBJ databases">
        <authorList>
            <person name="McCartney M.A."/>
            <person name="Auch B."/>
            <person name="Kono T."/>
            <person name="Mallez S."/>
            <person name="Becker A."/>
            <person name="Gohl D.M."/>
            <person name="Silverstein K.A.T."/>
            <person name="Koren S."/>
            <person name="Bechman K.B."/>
            <person name="Herman A."/>
            <person name="Abrahante J.E."/>
            <person name="Garbe J."/>
        </authorList>
    </citation>
    <scope>NUCLEOTIDE SEQUENCE</scope>
    <source>
        <strain evidence="3">Duluth1</strain>
        <tissue evidence="3">Whole animal</tissue>
    </source>
</reference>
<sequence length="128" mass="14570">MRIICHQRLPGEHTRRHIYCPIIQLILPLLQVSHQSGFRFANKNIRTRPKIIKPKTVPFETSDLVTWVTSKFTTVTTFTSLDGGQEVTLDIGKGMNEKAYNQCSLEAPAAHDFAGYIQSRCKLLFPKI</sequence>
<keyword evidence="4" id="KW-1185">Reference proteome</keyword>
<protein>
    <recommendedName>
        <fullName evidence="2">TGFBR3/Endoglin-like N-terminal domain-containing protein</fullName>
    </recommendedName>
</protein>
<evidence type="ECO:0000256" key="1">
    <source>
        <dbReference type="ARBA" id="ARBA00023180"/>
    </source>
</evidence>
<name>A0A9D4J9I5_DREPO</name>
<reference evidence="3" key="1">
    <citation type="journal article" date="2019" name="bioRxiv">
        <title>The Genome of the Zebra Mussel, Dreissena polymorpha: A Resource for Invasive Species Research.</title>
        <authorList>
            <person name="McCartney M.A."/>
            <person name="Auch B."/>
            <person name="Kono T."/>
            <person name="Mallez S."/>
            <person name="Zhang Y."/>
            <person name="Obille A."/>
            <person name="Becker A."/>
            <person name="Abrahante J.E."/>
            <person name="Garbe J."/>
            <person name="Badalamenti J.P."/>
            <person name="Herman A."/>
            <person name="Mangelson H."/>
            <person name="Liachko I."/>
            <person name="Sullivan S."/>
            <person name="Sone E.D."/>
            <person name="Koren S."/>
            <person name="Silverstein K.A.T."/>
            <person name="Beckman K.B."/>
            <person name="Gohl D.M."/>
        </authorList>
    </citation>
    <scope>NUCLEOTIDE SEQUENCE</scope>
    <source>
        <strain evidence="3">Duluth1</strain>
        <tissue evidence="3">Whole animal</tissue>
    </source>
</reference>
<evidence type="ECO:0000313" key="4">
    <source>
        <dbReference type="Proteomes" id="UP000828390"/>
    </source>
</evidence>
<accession>A0A9D4J9I5</accession>
<gene>
    <name evidence="3" type="ORF">DPMN_154066</name>
</gene>